<protein>
    <recommendedName>
        <fullName evidence="3">Dynamin-type G domain-containing protein</fullName>
    </recommendedName>
</protein>
<evidence type="ECO:0008006" key="3">
    <source>
        <dbReference type="Google" id="ProtNLM"/>
    </source>
</evidence>
<dbReference type="AlphaFoldDB" id="A0A5N6K138"/>
<sequence length="67" mass="7670">MFLNRLSLLSLKTSSALRITRRGPDEKNLAIVDLPGLVRGDARNTEHQTAKTFVQHYMYNPRSIIML</sequence>
<evidence type="ECO:0000313" key="2">
    <source>
        <dbReference type="Proteomes" id="UP000326757"/>
    </source>
</evidence>
<comment type="caution">
    <text evidence="1">The sequence shown here is derived from an EMBL/GenBank/DDBJ whole genome shotgun (WGS) entry which is preliminary data.</text>
</comment>
<dbReference type="EMBL" id="VIGI01000009">
    <property type="protein sequence ID" value="KAB8295870.1"/>
    <property type="molecule type" value="Genomic_DNA"/>
</dbReference>
<dbReference type="Proteomes" id="UP000326757">
    <property type="component" value="Unassembled WGS sequence"/>
</dbReference>
<dbReference type="Gene3D" id="3.40.50.300">
    <property type="entry name" value="P-loop containing nucleotide triphosphate hydrolases"/>
    <property type="match status" value="1"/>
</dbReference>
<proteinExistence type="predicted"/>
<accession>A0A5N6K138</accession>
<evidence type="ECO:0000313" key="1">
    <source>
        <dbReference type="EMBL" id="KAB8295870.1"/>
    </source>
</evidence>
<dbReference type="InterPro" id="IPR027417">
    <property type="entry name" value="P-loop_NTPase"/>
</dbReference>
<reference evidence="1 2" key="1">
    <citation type="submission" date="2019-06" db="EMBL/GenBank/DDBJ databases">
        <title>Genome Sequence of the Brown Rot Fungal Pathogen Monilinia laxa.</title>
        <authorList>
            <person name="De Miccolis Angelini R.M."/>
            <person name="Landi L."/>
            <person name="Abate D."/>
            <person name="Pollastro S."/>
            <person name="Romanazzi G."/>
            <person name="Faretra F."/>
        </authorList>
    </citation>
    <scope>NUCLEOTIDE SEQUENCE [LARGE SCALE GENOMIC DNA]</scope>
    <source>
        <strain evidence="1 2">Mlax316</strain>
    </source>
</reference>
<dbReference type="OrthoDB" id="3518359at2759"/>
<gene>
    <name evidence="1" type="ORF">EYC80_008691</name>
</gene>
<organism evidence="1 2">
    <name type="scientific">Monilinia laxa</name>
    <name type="common">Brown rot fungus</name>
    <name type="synonym">Sclerotinia laxa</name>
    <dbReference type="NCBI Taxonomy" id="61186"/>
    <lineage>
        <taxon>Eukaryota</taxon>
        <taxon>Fungi</taxon>
        <taxon>Dikarya</taxon>
        <taxon>Ascomycota</taxon>
        <taxon>Pezizomycotina</taxon>
        <taxon>Leotiomycetes</taxon>
        <taxon>Helotiales</taxon>
        <taxon>Sclerotiniaceae</taxon>
        <taxon>Monilinia</taxon>
    </lineage>
</organism>
<keyword evidence="2" id="KW-1185">Reference proteome</keyword>
<name>A0A5N6K138_MONLA</name>